<dbReference type="InterPro" id="IPR011009">
    <property type="entry name" value="Kinase-like_dom_sf"/>
</dbReference>
<dbReference type="GO" id="GO:0061630">
    <property type="term" value="F:ubiquitin protein ligase activity"/>
    <property type="evidence" value="ECO:0007669"/>
    <property type="project" value="UniProtKB-EC"/>
</dbReference>
<comment type="pathway">
    <text evidence="3">Protein modification; protein ubiquitination.</text>
</comment>
<dbReference type="AlphaFoldDB" id="A0A6P8D6L1"/>
<evidence type="ECO:0000259" key="9">
    <source>
        <dbReference type="PROSITE" id="PS50011"/>
    </source>
</evidence>
<dbReference type="CDD" id="cd16655">
    <property type="entry name" value="RING-Ubox_WDSUB1-like"/>
    <property type="match status" value="1"/>
</dbReference>
<gene>
    <name evidence="12 13" type="primary">LOC116204697</name>
</gene>
<feature type="domain" description="Protein kinase" evidence="9">
    <location>
        <begin position="481"/>
        <end position="738"/>
    </location>
</feature>
<dbReference type="UniPathway" id="UPA00143"/>
<feature type="compositionally biased region" description="Polar residues" evidence="8">
    <location>
        <begin position="278"/>
        <end position="295"/>
    </location>
</feature>
<dbReference type="InterPro" id="IPR013083">
    <property type="entry name" value="Znf_RING/FYVE/PHD"/>
</dbReference>
<accession>A0A6P8D6L1</accession>
<dbReference type="GO" id="GO:0005524">
    <property type="term" value="F:ATP binding"/>
    <property type="evidence" value="ECO:0007669"/>
    <property type="project" value="InterPro"/>
</dbReference>
<dbReference type="InterPro" id="IPR001245">
    <property type="entry name" value="Ser-Thr/Tyr_kinase_cat_dom"/>
</dbReference>
<evidence type="ECO:0000256" key="6">
    <source>
        <dbReference type="ARBA" id="ARBA00022786"/>
    </source>
</evidence>
<proteinExistence type="predicted"/>
<dbReference type="Gene3D" id="3.30.200.20">
    <property type="entry name" value="Phosphorylase Kinase, domain 1"/>
    <property type="match status" value="1"/>
</dbReference>
<dbReference type="InterPro" id="IPR000719">
    <property type="entry name" value="Prot_kinase_dom"/>
</dbReference>
<evidence type="ECO:0000256" key="8">
    <source>
        <dbReference type="SAM" id="MobiDB-lite"/>
    </source>
</evidence>
<evidence type="ECO:0000313" key="12">
    <source>
        <dbReference type="RefSeq" id="XP_031392770.1"/>
    </source>
</evidence>
<dbReference type="Gene3D" id="3.30.40.10">
    <property type="entry name" value="Zinc/RING finger domain, C3HC4 (zinc finger)"/>
    <property type="match status" value="1"/>
</dbReference>
<dbReference type="SMART" id="SM00504">
    <property type="entry name" value="Ubox"/>
    <property type="match status" value="1"/>
</dbReference>
<dbReference type="EC" id="2.3.2.27" evidence="4"/>
<dbReference type="RefSeq" id="XP_031392772.1">
    <property type="nucleotide sequence ID" value="XM_031536912.1"/>
</dbReference>
<dbReference type="RefSeq" id="XP_031392770.1">
    <property type="nucleotide sequence ID" value="XM_031536910.1"/>
</dbReference>
<evidence type="ECO:0000256" key="1">
    <source>
        <dbReference type="ARBA" id="ARBA00000900"/>
    </source>
</evidence>
<feature type="coiled-coil region" evidence="7">
    <location>
        <begin position="319"/>
        <end position="383"/>
    </location>
</feature>
<feature type="region of interest" description="Disordered" evidence="8">
    <location>
        <begin position="265"/>
        <end position="307"/>
    </location>
</feature>
<dbReference type="PANTHER" id="PTHR45647">
    <property type="entry name" value="OS02G0152300 PROTEIN"/>
    <property type="match status" value="1"/>
</dbReference>
<keyword evidence="7" id="KW-0175">Coiled coil</keyword>
<dbReference type="PANTHER" id="PTHR45647:SF22">
    <property type="entry name" value="U-BOX DOMAIN-CONTAINING PROTEIN 32"/>
    <property type="match status" value="1"/>
</dbReference>
<dbReference type="PROSITE" id="PS51698">
    <property type="entry name" value="U_BOX"/>
    <property type="match status" value="1"/>
</dbReference>
<organism evidence="11 13">
    <name type="scientific">Punica granatum</name>
    <name type="common">Pomegranate</name>
    <dbReference type="NCBI Taxonomy" id="22663"/>
    <lineage>
        <taxon>Eukaryota</taxon>
        <taxon>Viridiplantae</taxon>
        <taxon>Streptophyta</taxon>
        <taxon>Embryophyta</taxon>
        <taxon>Tracheophyta</taxon>
        <taxon>Spermatophyta</taxon>
        <taxon>Magnoliopsida</taxon>
        <taxon>eudicotyledons</taxon>
        <taxon>Gunneridae</taxon>
        <taxon>Pentapetalae</taxon>
        <taxon>rosids</taxon>
        <taxon>malvids</taxon>
        <taxon>Myrtales</taxon>
        <taxon>Lythraceae</taxon>
        <taxon>Punica</taxon>
    </lineage>
</organism>
<keyword evidence="5" id="KW-0808">Transferase</keyword>
<evidence type="ECO:0000313" key="11">
    <source>
        <dbReference type="Proteomes" id="UP000515151"/>
    </source>
</evidence>
<evidence type="ECO:0000259" key="10">
    <source>
        <dbReference type="PROSITE" id="PS51698"/>
    </source>
</evidence>
<protein>
    <recommendedName>
        <fullName evidence="4">RING-type E3 ubiquitin transferase</fullName>
        <ecNumber evidence="4">2.3.2.27</ecNumber>
    </recommendedName>
</protein>
<evidence type="ECO:0000313" key="13">
    <source>
        <dbReference type="RefSeq" id="XP_031392772.1"/>
    </source>
</evidence>
<dbReference type="InterPro" id="IPR051348">
    <property type="entry name" value="U-box_ubiquitin_ligases"/>
</dbReference>
<evidence type="ECO:0000256" key="3">
    <source>
        <dbReference type="ARBA" id="ARBA00004906"/>
    </source>
</evidence>
<comment type="function">
    <text evidence="2">Functions as an E3 ubiquitin ligase.</text>
</comment>
<keyword evidence="11" id="KW-1185">Reference proteome</keyword>
<feature type="domain" description="U-box" evidence="10">
    <location>
        <begin position="756"/>
        <end position="827"/>
    </location>
</feature>
<dbReference type="Gene3D" id="1.10.510.10">
    <property type="entry name" value="Transferase(Phosphotransferase) domain 1"/>
    <property type="match status" value="1"/>
</dbReference>
<evidence type="ECO:0000256" key="7">
    <source>
        <dbReference type="SAM" id="Coils"/>
    </source>
</evidence>
<evidence type="ECO:0000256" key="5">
    <source>
        <dbReference type="ARBA" id="ARBA00022679"/>
    </source>
</evidence>
<evidence type="ECO:0000256" key="2">
    <source>
        <dbReference type="ARBA" id="ARBA00003861"/>
    </source>
</evidence>
<dbReference type="SUPFAM" id="SSF56112">
    <property type="entry name" value="Protein kinase-like (PK-like)"/>
    <property type="match status" value="1"/>
</dbReference>
<dbReference type="Proteomes" id="UP000515151">
    <property type="component" value="Chromosome 4"/>
</dbReference>
<reference evidence="12 13" key="2">
    <citation type="submission" date="2025-04" db="UniProtKB">
        <authorList>
            <consortium name="RefSeq"/>
        </authorList>
    </citation>
    <scope>IDENTIFICATION</scope>
    <source>
        <tissue evidence="12 13">Leaf</tissue>
    </source>
</reference>
<dbReference type="GO" id="GO:0016567">
    <property type="term" value="P:protein ubiquitination"/>
    <property type="evidence" value="ECO:0007669"/>
    <property type="project" value="UniProtKB-UniPathway"/>
</dbReference>
<dbReference type="GeneID" id="116204697"/>
<dbReference type="SUPFAM" id="SSF57850">
    <property type="entry name" value="RING/U-box"/>
    <property type="match status" value="1"/>
</dbReference>
<dbReference type="Pfam" id="PF04564">
    <property type="entry name" value="U-box"/>
    <property type="match status" value="1"/>
</dbReference>
<sequence>MRPYLWRSGRAWRVARRRSYGHSTTSSARKFACFTFTGPPTQLHSVSNLEINGKFVIYKPKENGVKVSQQDVEMQKINEIFNHYQSFLAEAGVEADKIWIERDDVGKGIVESISSHNIRWLVMGAAANKYYSKNLSTLKSRKAIFVCQNAPEFSHIWFTCNGRLIYTRELRNDSKANEETNTDLRNNEKLEGETIPSLLSVTSLHSETRQLECSMSEPVPQTFEQAYLPIQRSRSEDLDYSFRSFNPLILPQTIEGRSLIQHSAESGKSKLQGRLRSLKSQGSEDATSTSKLRSVSDQEEGTQGLEVHDVHYRLEEALIEVKNSRKKEFEEAIKRWKEEENALDAKQNAKSLEISYAKESNERKELEKELKRKKEELEAVQNQHSGIIKHLHAVQEQNSALENQISKSRSVEGELEEKIVSAVELLIAFKERRDRLRIEHGEAMREVRVLRKSVRMESPSFCGPLILSFTFEEIIQATHSFDQSCKIREGRYGTMYKGTLRHADVAIKMLPFSGSRGALDFQDEVEVLSRVRHPNLVTLIGTCPESYSLVYEYMKNGSLEDRLTCRGKKSPPFLWQTRMLIAAEICSTLIFLHSHEPSIIHGNLKPSNILLDSNFVSKISDLGISRLARKEDPHPHLSSVYKDPEYHATGVLTRESDVYSFGVILLRLITGRSISSVVKDVRCALEMGNFNTVLDVSAGDWPLDEVEQLARVSARCCESNKLDRPDLVSEIWTVLELMRDLAITSASKLHLEESRQAPSHFVCPIYQEVMKDPLIAADGHTYEAEAIRGWLDSGHNTSPMTNLKLEHTDLVPNYALLYAIQEWRQLL</sequence>
<dbReference type="Pfam" id="PF07714">
    <property type="entry name" value="PK_Tyr_Ser-Thr"/>
    <property type="match status" value="1"/>
</dbReference>
<dbReference type="PROSITE" id="PS50011">
    <property type="entry name" value="PROTEIN_KINASE_DOM"/>
    <property type="match status" value="1"/>
</dbReference>
<comment type="catalytic activity">
    <reaction evidence="1">
        <text>S-ubiquitinyl-[E2 ubiquitin-conjugating enzyme]-L-cysteine + [acceptor protein]-L-lysine = [E2 ubiquitin-conjugating enzyme]-L-cysteine + N(6)-ubiquitinyl-[acceptor protein]-L-lysine.</text>
        <dbReference type="EC" id="2.3.2.27"/>
    </reaction>
</comment>
<dbReference type="InterPro" id="IPR003613">
    <property type="entry name" value="Ubox_domain"/>
</dbReference>
<keyword evidence="6" id="KW-0833">Ubl conjugation pathway</keyword>
<dbReference type="GO" id="GO:0004672">
    <property type="term" value="F:protein kinase activity"/>
    <property type="evidence" value="ECO:0007669"/>
    <property type="project" value="InterPro"/>
</dbReference>
<reference evidence="11" key="1">
    <citation type="journal article" date="2020" name="Plant Biotechnol. J.">
        <title>The pomegranate (Punica granatum L.) draft genome dissects genetic divergence between soft- and hard-seeded cultivars.</title>
        <authorList>
            <person name="Luo X."/>
            <person name="Li H."/>
            <person name="Wu Z."/>
            <person name="Yao W."/>
            <person name="Zhao P."/>
            <person name="Cao D."/>
            <person name="Yu H."/>
            <person name="Li K."/>
            <person name="Poudel K."/>
            <person name="Zhao D."/>
            <person name="Zhang F."/>
            <person name="Xia X."/>
            <person name="Chen L."/>
            <person name="Wang Q."/>
            <person name="Jing D."/>
            <person name="Cao S."/>
        </authorList>
    </citation>
    <scope>NUCLEOTIDE SEQUENCE [LARGE SCALE GENOMIC DNA]</scope>
</reference>
<evidence type="ECO:0000256" key="4">
    <source>
        <dbReference type="ARBA" id="ARBA00012483"/>
    </source>
</evidence>
<name>A0A6P8D6L1_PUNGR</name>